<dbReference type="PANTHER" id="PTHR46179:SF26">
    <property type="entry name" value="ZINC FINGER PROTEIN 423 HOMOLOG"/>
    <property type="match status" value="1"/>
</dbReference>
<keyword evidence="14" id="KW-1185">Reference proteome</keyword>
<keyword evidence="7" id="KW-0238">DNA-binding</keyword>
<evidence type="ECO:0000256" key="10">
    <source>
        <dbReference type="PROSITE-ProRule" id="PRU00042"/>
    </source>
</evidence>
<feature type="region of interest" description="Disordered" evidence="11">
    <location>
        <begin position="43"/>
        <end position="167"/>
    </location>
</feature>
<dbReference type="GO" id="GO:0003677">
    <property type="term" value="F:DNA binding"/>
    <property type="evidence" value="ECO:0007669"/>
    <property type="project" value="UniProtKB-KW"/>
</dbReference>
<dbReference type="GO" id="GO:0006357">
    <property type="term" value="P:regulation of transcription by RNA polymerase II"/>
    <property type="evidence" value="ECO:0007669"/>
    <property type="project" value="TreeGrafter"/>
</dbReference>
<dbReference type="AlphaFoldDB" id="A0A6A4HS31"/>
<protein>
    <recommendedName>
        <fullName evidence="12">C2H2-type domain-containing protein</fullName>
    </recommendedName>
</protein>
<organism evidence="13 14">
    <name type="scientific">Gymnopus androsaceus JB14</name>
    <dbReference type="NCBI Taxonomy" id="1447944"/>
    <lineage>
        <taxon>Eukaryota</taxon>
        <taxon>Fungi</taxon>
        <taxon>Dikarya</taxon>
        <taxon>Basidiomycota</taxon>
        <taxon>Agaricomycotina</taxon>
        <taxon>Agaricomycetes</taxon>
        <taxon>Agaricomycetidae</taxon>
        <taxon>Agaricales</taxon>
        <taxon>Marasmiineae</taxon>
        <taxon>Omphalotaceae</taxon>
        <taxon>Gymnopus</taxon>
    </lineage>
</organism>
<dbReference type="InterPro" id="IPR051061">
    <property type="entry name" value="Zinc_finger_trans_reg"/>
</dbReference>
<keyword evidence="2" id="KW-0479">Metal-binding</keyword>
<evidence type="ECO:0000256" key="5">
    <source>
        <dbReference type="ARBA" id="ARBA00022833"/>
    </source>
</evidence>
<keyword evidence="3" id="KW-0677">Repeat</keyword>
<feature type="compositionally biased region" description="Basic and acidic residues" evidence="11">
    <location>
        <begin position="51"/>
        <end position="65"/>
    </location>
</feature>
<dbReference type="InterPro" id="IPR036236">
    <property type="entry name" value="Znf_C2H2_sf"/>
</dbReference>
<dbReference type="InterPro" id="IPR013087">
    <property type="entry name" value="Znf_C2H2_type"/>
</dbReference>
<gene>
    <name evidence="13" type="ORF">BT96DRAFT_993305</name>
</gene>
<keyword evidence="4 10" id="KW-0863">Zinc-finger</keyword>
<accession>A0A6A4HS31</accession>
<dbReference type="GO" id="GO:0005634">
    <property type="term" value="C:nucleus"/>
    <property type="evidence" value="ECO:0007669"/>
    <property type="project" value="UniProtKB-SubCell"/>
</dbReference>
<dbReference type="EMBL" id="ML769460">
    <property type="protein sequence ID" value="KAE9400138.1"/>
    <property type="molecule type" value="Genomic_DNA"/>
</dbReference>
<keyword evidence="6" id="KW-0805">Transcription regulation</keyword>
<dbReference type="SMART" id="SM00355">
    <property type="entry name" value="ZnF_C2H2"/>
    <property type="match status" value="2"/>
</dbReference>
<keyword evidence="8" id="KW-0804">Transcription</keyword>
<sequence>MQRNWTADRITFFNMSWSHFSESNEDQHRRRVSLPPISQLLNDVPVCQNPDSDRHTSHAYYDRHPHPSASSYPAASDYSSLANSRMPHGMHSSSGPTPSIHRTGYPEQDFRHHSSGRYVDSSRAAMDTHHASNQMHPHWNTPQSLPQSNPPYAGRSLPPGQNRDWYPPPAHAPVGVGHQSLPPRPPQFNHPSASTAIEVTRDMEAQTASAKLNHTCEYCGKAFLRPSALKTHLISHTGDQDFACPEEGCSRRFGVRSNMLRHVRLVHKHLKHSSGEQLSQEEWETGEPGP</sequence>
<evidence type="ECO:0000313" key="13">
    <source>
        <dbReference type="EMBL" id="KAE9400138.1"/>
    </source>
</evidence>
<dbReference type="PROSITE" id="PS00028">
    <property type="entry name" value="ZINC_FINGER_C2H2_1"/>
    <property type="match status" value="2"/>
</dbReference>
<dbReference type="GO" id="GO:0003712">
    <property type="term" value="F:transcription coregulator activity"/>
    <property type="evidence" value="ECO:0007669"/>
    <property type="project" value="TreeGrafter"/>
</dbReference>
<evidence type="ECO:0000256" key="4">
    <source>
        <dbReference type="ARBA" id="ARBA00022771"/>
    </source>
</evidence>
<evidence type="ECO:0000256" key="7">
    <source>
        <dbReference type="ARBA" id="ARBA00023125"/>
    </source>
</evidence>
<feature type="compositionally biased region" description="Low complexity" evidence="11">
    <location>
        <begin position="67"/>
        <end position="80"/>
    </location>
</feature>
<feature type="domain" description="C2H2-type" evidence="12">
    <location>
        <begin position="214"/>
        <end position="241"/>
    </location>
</feature>
<proteinExistence type="predicted"/>
<name>A0A6A4HS31_9AGAR</name>
<dbReference type="Pfam" id="PF00096">
    <property type="entry name" value="zf-C2H2"/>
    <property type="match status" value="1"/>
</dbReference>
<evidence type="ECO:0000256" key="8">
    <source>
        <dbReference type="ARBA" id="ARBA00023163"/>
    </source>
</evidence>
<dbReference type="Proteomes" id="UP000799118">
    <property type="component" value="Unassembled WGS sequence"/>
</dbReference>
<evidence type="ECO:0000313" key="14">
    <source>
        <dbReference type="Proteomes" id="UP000799118"/>
    </source>
</evidence>
<dbReference type="FunFam" id="3.30.160.60:FF:001228">
    <property type="entry name" value="Zinc finger protein 236"/>
    <property type="match status" value="1"/>
</dbReference>
<comment type="subcellular location">
    <subcellularLocation>
        <location evidence="1">Nucleus</location>
    </subcellularLocation>
</comment>
<evidence type="ECO:0000256" key="6">
    <source>
        <dbReference type="ARBA" id="ARBA00023015"/>
    </source>
</evidence>
<dbReference type="OrthoDB" id="6077919at2759"/>
<dbReference type="Gene3D" id="3.30.160.60">
    <property type="entry name" value="Classic Zinc Finger"/>
    <property type="match status" value="2"/>
</dbReference>
<evidence type="ECO:0000256" key="9">
    <source>
        <dbReference type="ARBA" id="ARBA00023242"/>
    </source>
</evidence>
<feature type="compositionally biased region" description="Polar residues" evidence="11">
    <location>
        <begin position="131"/>
        <end position="147"/>
    </location>
</feature>
<evidence type="ECO:0000256" key="1">
    <source>
        <dbReference type="ARBA" id="ARBA00004123"/>
    </source>
</evidence>
<evidence type="ECO:0000256" key="2">
    <source>
        <dbReference type="ARBA" id="ARBA00022723"/>
    </source>
</evidence>
<evidence type="ECO:0000256" key="3">
    <source>
        <dbReference type="ARBA" id="ARBA00022737"/>
    </source>
</evidence>
<dbReference type="SUPFAM" id="SSF57667">
    <property type="entry name" value="beta-beta-alpha zinc fingers"/>
    <property type="match status" value="1"/>
</dbReference>
<dbReference type="GO" id="GO:0008270">
    <property type="term" value="F:zinc ion binding"/>
    <property type="evidence" value="ECO:0007669"/>
    <property type="project" value="UniProtKB-KW"/>
</dbReference>
<feature type="domain" description="C2H2-type" evidence="12">
    <location>
        <begin position="242"/>
        <end position="272"/>
    </location>
</feature>
<feature type="region of interest" description="Disordered" evidence="11">
    <location>
        <begin position="271"/>
        <end position="290"/>
    </location>
</feature>
<evidence type="ECO:0000259" key="12">
    <source>
        <dbReference type="PROSITE" id="PS50157"/>
    </source>
</evidence>
<dbReference type="PROSITE" id="PS50157">
    <property type="entry name" value="ZINC_FINGER_C2H2_2"/>
    <property type="match status" value="2"/>
</dbReference>
<evidence type="ECO:0000256" key="11">
    <source>
        <dbReference type="SAM" id="MobiDB-lite"/>
    </source>
</evidence>
<feature type="compositionally biased region" description="Acidic residues" evidence="11">
    <location>
        <begin position="279"/>
        <end position="290"/>
    </location>
</feature>
<reference evidence="13" key="1">
    <citation type="journal article" date="2019" name="Environ. Microbiol.">
        <title>Fungal ecological strategies reflected in gene transcription - a case study of two litter decomposers.</title>
        <authorList>
            <person name="Barbi F."/>
            <person name="Kohler A."/>
            <person name="Barry K."/>
            <person name="Baskaran P."/>
            <person name="Daum C."/>
            <person name="Fauchery L."/>
            <person name="Ihrmark K."/>
            <person name="Kuo A."/>
            <person name="LaButti K."/>
            <person name="Lipzen A."/>
            <person name="Morin E."/>
            <person name="Grigoriev I.V."/>
            <person name="Henrissat B."/>
            <person name="Lindahl B."/>
            <person name="Martin F."/>
        </authorList>
    </citation>
    <scope>NUCLEOTIDE SEQUENCE</scope>
    <source>
        <strain evidence="13">JB14</strain>
    </source>
</reference>
<keyword evidence="9" id="KW-0539">Nucleus</keyword>
<dbReference type="PANTHER" id="PTHR46179">
    <property type="entry name" value="ZINC FINGER PROTEIN"/>
    <property type="match status" value="1"/>
</dbReference>
<keyword evidence="5" id="KW-0862">Zinc</keyword>